<evidence type="ECO:0000313" key="1">
    <source>
        <dbReference type="EMBL" id="PWU22745.1"/>
    </source>
</evidence>
<evidence type="ECO:0000313" key="2">
    <source>
        <dbReference type="Proteomes" id="UP000246104"/>
    </source>
</evidence>
<dbReference type="InterPro" id="IPR054221">
    <property type="entry name" value="DUF6941"/>
</dbReference>
<sequence length="136" mass="15229">MSKKITAELVALADYAMNAEDKKLSIIGIFDKLFVRTLPSHHPRMVFVTTLVSEPQTSANLVMRILTPSQQEDFKADVTVSFGENGKANLVSNFEGFPIKEIGEYRFLFEQNGKEIVGHTLTVIQLKEQDGKRVAN</sequence>
<accession>A0A317JRK1</accession>
<gene>
    <name evidence="1" type="ORF">C5B42_05130</name>
</gene>
<dbReference type="Proteomes" id="UP000246104">
    <property type="component" value="Unassembled WGS sequence"/>
</dbReference>
<dbReference type="AlphaFoldDB" id="A0A317JRK1"/>
<reference evidence="1 2" key="1">
    <citation type="submission" date="2018-02" db="EMBL/GenBank/DDBJ databases">
        <title>Genomic Reconstructions from Amazon Rainforest and Pasture Soil Reveal Novel Insights into the Physiology of Candidate Phyla in Tropical Sites.</title>
        <authorList>
            <person name="Kroeger M.E."/>
            <person name="Delmont T."/>
            <person name="Eren A.M."/>
            <person name="Guo J."/>
            <person name="Meyer K.M."/>
            <person name="Khan K."/>
            <person name="Rodrigues J.L.M."/>
            <person name="Bohannan B.J.M."/>
            <person name="Tringe S."/>
            <person name="Borges C.D."/>
            <person name="Tiedje J."/>
            <person name="Tsai S.M."/>
            <person name="Nusslein K."/>
        </authorList>
    </citation>
    <scope>NUCLEOTIDE SEQUENCE [LARGE SCALE GENOMIC DNA]</scope>
    <source>
        <strain evidence="1">Amazon FNV 2010 28 9</strain>
    </source>
</reference>
<organism evidence="1 2">
    <name type="scientific">Candidatus Cerribacteria bacterium 'Amazon FNV 2010 28 9'</name>
    <dbReference type="NCBI Taxonomy" id="2081795"/>
    <lineage>
        <taxon>Bacteria</taxon>
        <taxon>Candidatus Cerribacteria</taxon>
    </lineage>
</organism>
<comment type="caution">
    <text evidence="1">The sequence shown here is derived from an EMBL/GenBank/DDBJ whole genome shotgun (WGS) entry which is preliminary data.</text>
</comment>
<protein>
    <submittedName>
        <fullName evidence="1">Uncharacterized protein</fullName>
    </submittedName>
</protein>
<dbReference type="EMBL" id="PSRQ01000057">
    <property type="protein sequence ID" value="PWU22745.1"/>
    <property type="molecule type" value="Genomic_DNA"/>
</dbReference>
<name>A0A317JRK1_9BACT</name>
<proteinExistence type="predicted"/>
<dbReference type="Pfam" id="PF22091">
    <property type="entry name" value="DUF6941"/>
    <property type="match status" value="1"/>
</dbReference>